<evidence type="ECO:0000313" key="2">
    <source>
        <dbReference type="EMBL" id="KDQ10844.1"/>
    </source>
</evidence>
<dbReference type="AlphaFoldDB" id="A0A067M5P5"/>
<dbReference type="HOGENOM" id="CLU_1669109_0_0_1"/>
<keyword evidence="3" id="KW-1185">Reference proteome</keyword>
<evidence type="ECO:0000256" key="1">
    <source>
        <dbReference type="SAM" id="SignalP"/>
    </source>
</evidence>
<sequence>MRAQLSLSLVAAASILSAYASPVAELERRACAGVTTWTPDRIWASGPIEDYFGGIYYETKYAITNALPCPKDKITPVTFTVVDLATCQGITQTSGARQQEISIYDETLQKAYNSGITQQPKPLVVNCYPGAAVFADVIIDGASPPPATPTTGYTIVFG</sequence>
<feature type="chain" id="PRO_5001644383" evidence="1">
    <location>
        <begin position="21"/>
        <end position="158"/>
    </location>
</feature>
<name>A0A067M5P5_BOTB1</name>
<organism evidence="2 3">
    <name type="scientific">Botryobasidium botryosum (strain FD-172 SS1)</name>
    <dbReference type="NCBI Taxonomy" id="930990"/>
    <lineage>
        <taxon>Eukaryota</taxon>
        <taxon>Fungi</taxon>
        <taxon>Dikarya</taxon>
        <taxon>Basidiomycota</taxon>
        <taxon>Agaricomycotina</taxon>
        <taxon>Agaricomycetes</taxon>
        <taxon>Cantharellales</taxon>
        <taxon>Botryobasidiaceae</taxon>
        <taxon>Botryobasidium</taxon>
    </lineage>
</organism>
<proteinExistence type="predicted"/>
<dbReference type="EMBL" id="KL198063">
    <property type="protein sequence ID" value="KDQ10844.1"/>
    <property type="molecule type" value="Genomic_DNA"/>
</dbReference>
<accession>A0A067M5P5</accession>
<feature type="signal peptide" evidence="1">
    <location>
        <begin position="1"/>
        <end position="20"/>
    </location>
</feature>
<gene>
    <name evidence="2" type="ORF">BOTBODRAFT_177741</name>
</gene>
<protein>
    <submittedName>
        <fullName evidence="2">Uncharacterized protein</fullName>
    </submittedName>
</protein>
<dbReference type="Proteomes" id="UP000027195">
    <property type="component" value="Unassembled WGS sequence"/>
</dbReference>
<evidence type="ECO:0000313" key="3">
    <source>
        <dbReference type="Proteomes" id="UP000027195"/>
    </source>
</evidence>
<reference evidence="3" key="1">
    <citation type="journal article" date="2014" name="Proc. Natl. Acad. Sci. U.S.A.">
        <title>Extensive sampling of basidiomycete genomes demonstrates inadequacy of the white-rot/brown-rot paradigm for wood decay fungi.</title>
        <authorList>
            <person name="Riley R."/>
            <person name="Salamov A.A."/>
            <person name="Brown D.W."/>
            <person name="Nagy L.G."/>
            <person name="Floudas D."/>
            <person name="Held B.W."/>
            <person name="Levasseur A."/>
            <person name="Lombard V."/>
            <person name="Morin E."/>
            <person name="Otillar R."/>
            <person name="Lindquist E.A."/>
            <person name="Sun H."/>
            <person name="LaButti K.M."/>
            <person name="Schmutz J."/>
            <person name="Jabbour D."/>
            <person name="Luo H."/>
            <person name="Baker S.E."/>
            <person name="Pisabarro A.G."/>
            <person name="Walton J.D."/>
            <person name="Blanchette R.A."/>
            <person name="Henrissat B."/>
            <person name="Martin F."/>
            <person name="Cullen D."/>
            <person name="Hibbett D.S."/>
            <person name="Grigoriev I.V."/>
        </authorList>
    </citation>
    <scope>NUCLEOTIDE SEQUENCE [LARGE SCALE GENOMIC DNA]</scope>
    <source>
        <strain evidence="3">FD-172 SS1</strain>
    </source>
</reference>
<dbReference type="InParanoid" id="A0A067M5P5"/>
<keyword evidence="1" id="KW-0732">Signal</keyword>